<dbReference type="EMBL" id="DF236995">
    <property type="protein sequence ID" value="GAQ80117.1"/>
    <property type="molecule type" value="Genomic_DNA"/>
</dbReference>
<proteinExistence type="predicted"/>
<keyword evidence="2" id="KW-0328">Glycosyltransferase</keyword>
<evidence type="ECO:0000256" key="2">
    <source>
        <dbReference type="ARBA" id="ARBA00022676"/>
    </source>
</evidence>
<name>A0A1Y1HUA3_KLENI</name>
<evidence type="ECO:0008006" key="8">
    <source>
        <dbReference type="Google" id="ProtNLM"/>
    </source>
</evidence>
<organism evidence="6 7">
    <name type="scientific">Klebsormidium nitens</name>
    <name type="common">Green alga</name>
    <name type="synonym">Ulothrix nitens</name>
    <dbReference type="NCBI Taxonomy" id="105231"/>
    <lineage>
        <taxon>Eukaryota</taxon>
        <taxon>Viridiplantae</taxon>
        <taxon>Streptophyta</taxon>
        <taxon>Klebsormidiophyceae</taxon>
        <taxon>Klebsormidiales</taxon>
        <taxon>Klebsormidiaceae</taxon>
        <taxon>Klebsormidium</taxon>
    </lineage>
</organism>
<keyword evidence="4" id="KW-0472">Membrane</keyword>
<keyword evidence="7" id="KW-1185">Reference proteome</keyword>
<dbReference type="AlphaFoldDB" id="A0A1Y1HUA3"/>
<protein>
    <recommendedName>
        <fullName evidence="8">Protein xylosyltransferase</fullName>
    </recommendedName>
</protein>
<evidence type="ECO:0000256" key="3">
    <source>
        <dbReference type="ARBA" id="ARBA00022679"/>
    </source>
</evidence>
<dbReference type="GO" id="GO:0016020">
    <property type="term" value="C:membrane"/>
    <property type="evidence" value="ECO:0007669"/>
    <property type="project" value="UniProtKB-SubCell"/>
</dbReference>
<evidence type="ECO:0000256" key="1">
    <source>
        <dbReference type="ARBA" id="ARBA00004606"/>
    </source>
</evidence>
<keyword evidence="3" id="KW-0808">Transferase</keyword>
<accession>A0A1Y1HUA3</accession>
<keyword evidence="5" id="KW-0325">Glycoprotein</keyword>
<comment type="subcellular location">
    <subcellularLocation>
        <location evidence="1">Membrane</location>
        <topology evidence="1">Single-pass type II membrane protein</topology>
    </subcellularLocation>
</comment>
<dbReference type="Pfam" id="PF02485">
    <property type="entry name" value="Branch"/>
    <property type="match status" value="1"/>
</dbReference>
<dbReference type="GO" id="GO:0016757">
    <property type="term" value="F:glycosyltransferase activity"/>
    <property type="evidence" value="ECO:0007669"/>
    <property type="project" value="UniProtKB-KW"/>
</dbReference>
<evidence type="ECO:0000313" key="6">
    <source>
        <dbReference type="EMBL" id="GAQ80117.1"/>
    </source>
</evidence>
<evidence type="ECO:0000256" key="5">
    <source>
        <dbReference type="ARBA" id="ARBA00023180"/>
    </source>
</evidence>
<evidence type="ECO:0000313" key="7">
    <source>
        <dbReference type="Proteomes" id="UP000054558"/>
    </source>
</evidence>
<gene>
    <name evidence="6" type="ORF">KFL_000460280</name>
</gene>
<reference evidence="6 7" key="1">
    <citation type="journal article" date="2014" name="Nat. Commun.">
        <title>Klebsormidium flaccidum genome reveals primary factors for plant terrestrial adaptation.</title>
        <authorList>
            <person name="Hori K."/>
            <person name="Maruyama F."/>
            <person name="Fujisawa T."/>
            <person name="Togashi T."/>
            <person name="Yamamoto N."/>
            <person name="Seo M."/>
            <person name="Sato S."/>
            <person name="Yamada T."/>
            <person name="Mori H."/>
            <person name="Tajima N."/>
            <person name="Moriyama T."/>
            <person name="Ikeuchi M."/>
            <person name="Watanabe M."/>
            <person name="Wada H."/>
            <person name="Kobayashi K."/>
            <person name="Saito M."/>
            <person name="Masuda T."/>
            <person name="Sasaki-Sekimoto Y."/>
            <person name="Mashiguchi K."/>
            <person name="Awai K."/>
            <person name="Shimojima M."/>
            <person name="Masuda S."/>
            <person name="Iwai M."/>
            <person name="Nobusawa T."/>
            <person name="Narise T."/>
            <person name="Kondo S."/>
            <person name="Saito H."/>
            <person name="Sato R."/>
            <person name="Murakawa M."/>
            <person name="Ihara Y."/>
            <person name="Oshima-Yamada Y."/>
            <person name="Ohtaka K."/>
            <person name="Satoh M."/>
            <person name="Sonobe K."/>
            <person name="Ishii M."/>
            <person name="Ohtani R."/>
            <person name="Kanamori-Sato M."/>
            <person name="Honoki R."/>
            <person name="Miyazaki D."/>
            <person name="Mochizuki H."/>
            <person name="Umetsu J."/>
            <person name="Higashi K."/>
            <person name="Shibata D."/>
            <person name="Kamiya Y."/>
            <person name="Sato N."/>
            <person name="Nakamura Y."/>
            <person name="Tabata S."/>
            <person name="Ida S."/>
            <person name="Kurokawa K."/>
            <person name="Ohta H."/>
        </authorList>
    </citation>
    <scope>NUCLEOTIDE SEQUENCE [LARGE SCALE GENOMIC DNA]</scope>
    <source>
        <strain evidence="6 7">NIES-2285</strain>
    </source>
</reference>
<dbReference type="InterPro" id="IPR003406">
    <property type="entry name" value="Glyco_trans_14"/>
</dbReference>
<sequence>MDSSCRPRRIVPVSLVLSILLSVAYIGSIMKEETVASGIRALDESALEAWHQPGSLPSELLLAQINHPRVEEQQQPSNLSKAALRRSFPNRCQAASSGGTAEDFFVHCSVPHQKGVQALEAYLDKRLANYSGNPECMGEVLEFHCLEFASRRKGWCDWTLAPTVQSPLDKDFLVRPSRDFASGLDEPPSRADHKLIFFYPSYAFVSTLERSLVALQHPNHIFLINVDAQEYADPVLVSAAQELATKLNSAYHDNVFLVQLGRVVYETSSQVLAAWPFMRWCLDHVGGWTHFILTDAQTYPLLSNTKLRETLWDRRDKIFFKQFPYKISPVGADKGAELRRYKEILPYCEGYRNERHVYYQQASALGSWTDDNGQLRDGYKRVDWLEVQLQIGWQFGKAGGNMVIVPRDLAQYLIHSPEAKMWTQYFKYTHNACEHLIVSLVQYYFKDKVVQDYGSCFMLWGTGPENIILGETNIQNMRDGDMRCLFARKLRVPESLEILSKIDKELRVDVSPVPEANEDQ</sequence>
<evidence type="ECO:0000256" key="4">
    <source>
        <dbReference type="ARBA" id="ARBA00023136"/>
    </source>
</evidence>
<dbReference type="Proteomes" id="UP000054558">
    <property type="component" value="Unassembled WGS sequence"/>
</dbReference>